<feature type="compositionally biased region" description="Low complexity" evidence="1">
    <location>
        <begin position="288"/>
        <end position="313"/>
    </location>
</feature>
<dbReference type="AlphaFoldDB" id="A0AA39XCI8"/>
<gene>
    <name evidence="2" type="ORF">B0T14DRAFT_489984</name>
</gene>
<dbReference type="Proteomes" id="UP001175000">
    <property type="component" value="Unassembled WGS sequence"/>
</dbReference>
<feature type="compositionally biased region" description="Polar residues" evidence="1">
    <location>
        <begin position="226"/>
        <end position="250"/>
    </location>
</feature>
<reference evidence="2" key="1">
    <citation type="submission" date="2023-06" db="EMBL/GenBank/DDBJ databases">
        <title>Genome-scale phylogeny and comparative genomics of the fungal order Sordariales.</title>
        <authorList>
            <consortium name="Lawrence Berkeley National Laboratory"/>
            <person name="Hensen N."/>
            <person name="Bonometti L."/>
            <person name="Westerberg I."/>
            <person name="Brannstrom I.O."/>
            <person name="Guillou S."/>
            <person name="Cros-Aarteil S."/>
            <person name="Calhoun S."/>
            <person name="Haridas S."/>
            <person name="Kuo A."/>
            <person name="Mondo S."/>
            <person name="Pangilinan J."/>
            <person name="Riley R."/>
            <person name="Labutti K."/>
            <person name="Andreopoulos B."/>
            <person name="Lipzen A."/>
            <person name="Chen C."/>
            <person name="Yanf M."/>
            <person name="Daum C."/>
            <person name="Ng V."/>
            <person name="Clum A."/>
            <person name="Steindorff A."/>
            <person name="Ohm R."/>
            <person name="Martin F."/>
            <person name="Silar P."/>
            <person name="Natvig D."/>
            <person name="Lalanne C."/>
            <person name="Gautier V."/>
            <person name="Ament-Velasquez S.L."/>
            <person name="Kruys A."/>
            <person name="Hutchinson M.I."/>
            <person name="Powell A.J."/>
            <person name="Barry K."/>
            <person name="Miller A.N."/>
            <person name="Grigoriev I.V."/>
            <person name="Debuchy R."/>
            <person name="Gladieux P."/>
            <person name="Thoren M.H."/>
            <person name="Johannesson H."/>
        </authorList>
    </citation>
    <scope>NUCLEOTIDE SEQUENCE</scope>
    <source>
        <strain evidence="2">CBS 606.72</strain>
    </source>
</reference>
<proteinExistence type="predicted"/>
<evidence type="ECO:0000313" key="3">
    <source>
        <dbReference type="Proteomes" id="UP001175000"/>
    </source>
</evidence>
<keyword evidence="3" id="KW-1185">Reference proteome</keyword>
<accession>A0AA39XCI8</accession>
<organism evidence="2 3">
    <name type="scientific">Immersiella caudata</name>
    <dbReference type="NCBI Taxonomy" id="314043"/>
    <lineage>
        <taxon>Eukaryota</taxon>
        <taxon>Fungi</taxon>
        <taxon>Dikarya</taxon>
        <taxon>Ascomycota</taxon>
        <taxon>Pezizomycotina</taxon>
        <taxon>Sordariomycetes</taxon>
        <taxon>Sordariomycetidae</taxon>
        <taxon>Sordariales</taxon>
        <taxon>Lasiosphaeriaceae</taxon>
        <taxon>Immersiella</taxon>
    </lineage>
</organism>
<evidence type="ECO:0000313" key="2">
    <source>
        <dbReference type="EMBL" id="KAK0631427.1"/>
    </source>
</evidence>
<protein>
    <submittedName>
        <fullName evidence="2">Uncharacterized protein</fullName>
    </submittedName>
</protein>
<name>A0AA39XCI8_9PEZI</name>
<feature type="region of interest" description="Disordered" evidence="1">
    <location>
        <begin position="1"/>
        <end position="24"/>
    </location>
</feature>
<evidence type="ECO:0000256" key="1">
    <source>
        <dbReference type="SAM" id="MobiDB-lite"/>
    </source>
</evidence>
<dbReference type="EMBL" id="JAULSU010000001">
    <property type="protein sequence ID" value="KAK0631427.1"/>
    <property type="molecule type" value="Genomic_DNA"/>
</dbReference>
<feature type="compositionally biased region" description="Low complexity" evidence="1">
    <location>
        <begin position="150"/>
        <end position="162"/>
    </location>
</feature>
<sequence length="423" mass="47353">MDPNGQIPSQTVQRHQHYWCPPRPFSREEEQDFLRANPGAFRMRLPQQTGFHPQARNMIDSVSWAAATLQQAGPSPYPIYVVPSSQKGPHPHPTHRQLPNMPPQQANLPLRHPRPLRNFPTPGNPLIPSPQLANLPSASPAFGQPPATPQQPCDQQQPTPSQYRTSATPHRPGAPSPFPTKTMPASHGSPPIWRSGIQAQGHPPALQHPITAQQLRPAGAQPARCRTNQALDSSRPASLQGQKGQGQSEQPVKHQPAQPKQTAQAVQPSQPVQPTLPTQAVKHVHSAQQPQTAQKQQPVQPVQPAQPTQQQQPNPKPPLCQFSQCLAEDPHFPGYLTDFDNYHNGAFFCSEQTDPWTEQTMLNYEAQWLAEQAMQDMAVEMERRKRVVERKKKEEREEEERNKKRGRGEEVAGRRGDGKRRRV</sequence>
<feature type="compositionally biased region" description="Low complexity" evidence="1">
    <location>
        <begin position="261"/>
        <end position="275"/>
    </location>
</feature>
<feature type="region of interest" description="Disordered" evidence="1">
    <location>
        <begin position="80"/>
        <end position="322"/>
    </location>
</feature>
<feature type="region of interest" description="Disordered" evidence="1">
    <location>
        <begin position="384"/>
        <end position="423"/>
    </location>
</feature>
<comment type="caution">
    <text evidence="2">The sequence shown here is derived from an EMBL/GenBank/DDBJ whole genome shotgun (WGS) entry which is preliminary data.</text>
</comment>
<feature type="compositionally biased region" description="Basic and acidic residues" evidence="1">
    <location>
        <begin position="391"/>
        <end position="416"/>
    </location>
</feature>
<feature type="compositionally biased region" description="Polar residues" evidence="1">
    <location>
        <begin position="1"/>
        <end position="13"/>
    </location>
</feature>